<name>A0ABP8TMM0_9ACTN</name>
<dbReference type="Pfam" id="PF19740">
    <property type="entry name" value="DUF6229"/>
    <property type="match status" value="1"/>
</dbReference>
<evidence type="ECO:0008006" key="3">
    <source>
        <dbReference type="Google" id="ProtNLM"/>
    </source>
</evidence>
<comment type="caution">
    <text evidence="1">The sequence shown here is derived from an EMBL/GenBank/DDBJ whole genome shotgun (WGS) entry which is preliminary data.</text>
</comment>
<dbReference type="InterPro" id="IPR046197">
    <property type="entry name" value="DUF6229"/>
</dbReference>
<gene>
    <name evidence="1" type="ORF">GCM10023195_37920</name>
</gene>
<reference evidence="2" key="1">
    <citation type="journal article" date="2019" name="Int. J. Syst. Evol. Microbiol.">
        <title>The Global Catalogue of Microorganisms (GCM) 10K type strain sequencing project: providing services to taxonomists for standard genome sequencing and annotation.</title>
        <authorList>
            <consortium name="The Broad Institute Genomics Platform"/>
            <consortium name="The Broad Institute Genome Sequencing Center for Infectious Disease"/>
            <person name="Wu L."/>
            <person name="Ma J."/>
        </authorList>
    </citation>
    <scope>NUCLEOTIDE SEQUENCE [LARGE SCALE GENOMIC DNA]</scope>
    <source>
        <strain evidence="2">JCM 17938</strain>
    </source>
</reference>
<accession>A0ABP8TMM0</accession>
<organism evidence="1 2">
    <name type="scientific">Actinoallomurus liliacearum</name>
    <dbReference type="NCBI Taxonomy" id="1080073"/>
    <lineage>
        <taxon>Bacteria</taxon>
        <taxon>Bacillati</taxon>
        <taxon>Actinomycetota</taxon>
        <taxon>Actinomycetes</taxon>
        <taxon>Streptosporangiales</taxon>
        <taxon>Thermomonosporaceae</taxon>
        <taxon>Actinoallomurus</taxon>
    </lineage>
</organism>
<evidence type="ECO:0000313" key="2">
    <source>
        <dbReference type="Proteomes" id="UP001500212"/>
    </source>
</evidence>
<dbReference type="RefSeq" id="WP_345355476.1">
    <property type="nucleotide sequence ID" value="NZ_BAABHJ010000008.1"/>
</dbReference>
<proteinExistence type="predicted"/>
<evidence type="ECO:0000313" key="1">
    <source>
        <dbReference type="EMBL" id="GAA4609411.1"/>
    </source>
</evidence>
<sequence length="63" mass="6665">MTVKDLQLAEQTVEQWRTVACADNPAGPLYASGTFAEADLIEAETSYTGICSACSASHTHPCC</sequence>
<protein>
    <recommendedName>
        <fullName evidence="3">Mersacidin/lichenicidin family type 2 lantibiotic</fullName>
    </recommendedName>
</protein>
<dbReference type="Proteomes" id="UP001500212">
    <property type="component" value="Unassembled WGS sequence"/>
</dbReference>
<dbReference type="EMBL" id="BAABHJ010000008">
    <property type="protein sequence ID" value="GAA4609411.1"/>
    <property type="molecule type" value="Genomic_DNA"/>
</dbReference>
<keyword evidence="2" id="KW-1185">Reference proteome</keyword>